<reference evidence="10 11" key="1">
    <citation type="submission" date="2014-04" db="EMBL/GenBank/DDBJ databases">
        <authorList>
            <consortium name="DOE Joint Genome Institute"/>
            <person name="Kuo A."/>
            <person name="Kohler A."/>
            <person name="Nagy L.G."/>
            <person name="Floudas D."/>
            <person name="Copeland A."/>
            <person name="Barry K.W."/>
            <person name="Cichocki N."/>
            <person name="Veneault-Fourrey C."/>
            <person name="LaButti K."/>
            <person name="Lindquist E.A."/>
            <person name="Lipzen A."/>
            <person name="Lundell T."/>
            <person name="Morin E."/>
            <person name="Murat C."/>
            <person name="Sun H."/>
            <person name="Tunlid A."/>
            <person name="Henrissat B."/>
            <person name="Grigoriev I.V."/>
            <person name="Hibbett D.S."/>
            <person name="Martin F."/>
            <person name="Nordberg H.P."/>
            <person name="Cantor M.N."/>
            <person name="Hua S.X."/>
        </authorList>
    </citation>
    <scope>NUCLEOTIDE SEQUENCE [LARGE SCALE GENOMIC DNA]</scope>
    <source>
        <strain evidence="10 11">LaAM-08-1</strain>
    </source>
</reference>
<dbReference type="EMBL" id="KN838611">
    <property type="protein sequence ID" value="KIK01145.1"/>
    <property type="molecule type" value="Genomic_DNA"/>
</dbReference>
<dbReference type="InterPro" id="IPR013734">
    <property type="entry name" value="TF_Nrm1/Whi5"/>
</dbReference>
<feature type="compositionally biased region" description="Low complexity" evidence="9">
    <location>
        <begin position="173"/>
        <end position="192"/>
    </location>
</feature>
<dbReference type="Proteomes" id="UP000054477">
    <property type="component" value="Unassembled WGS sequence"/>
</dbReference>
<protein>
    <submittedName>
        <fullName evidence="10">Uncharacterized protein</fullName>
    </submittedName>
</protein>
<feature type="compositionally biased region" description="Low complexity" evidence="9">
    <location>
        <begin position="202"/>
        <end position="225"/>
    </location>
</feature>
<evidence type="ECO:0000313" key="11">
    <source>
        <dbReference type="Proteomes" id="UP000054477"/>
    </source>
</evidence>
<keyword evidence="4" id="KW-0963">Cytoplasm</keyword>
<evidence type="ECO:0000256" key="8">
    <source>
        <dbReference type="ARBA" id="ARBA00023242"/>
    </source>
</evidence>
<evidence type="ECO:0000256" key="6">
    <source>
        <dbReference type="ARBA" id="ARBA00023015"/>
    </source>
</evidence>
<dbReference type="GO" id="GO:0005737">
    <property type="term" value="C:cytoplasm"/>
    <property type="evidence" value="ECO:0007669"/>
    <property type="project" value="UniProtKB-SubCell"/>
</dbReference>
<dbReference type="Pfam" id="PF08528">
    <property type="entry name" value="Whi5"/>
    <property type="match status" value="1"/>
</dbReference>
<dbReference type="STRING" id="1095629.A0A0C9WRF3"/>
<feature type="compositionally biased region" description="Basic residues" evidence="9">
    <location>
        <begin position="242"/>
        <end position="253"/>
    </location>
</feature>
<feature type="region of interest" description="Disordered" evidence="9">
    <location>
        <begin position="1"/>
        <end position="27"/>
    </location>
</feature>
<dbReference type="OrthoDB" id="2359117at2759"/>
<accession>A0A0C9WRF3</accession>
<feature type="region of interest" description="Disordered" evidence="9">
    <location>
        <begin position="279"/>
        <end position="336"/>
    </location>
</feature>
<organism evidence="10 11">
    <name type="scientific">Laccaria amethystina LaAM-08-1</name>
    <dbReference type="NCBI Taxonomy" id="1095629"/>
    <lineage>
        <taxon>Eukaryota</taxon>
        <taxon>Fungi</taxon>
        <taxon>Dikarya</taxon>
        <taxon>Basidiomycota</taxon>
        <taxon>Agaricomycotina</taxon>
        <taxon>Agaricomycetes</taxon>
        <taxon>Agaricomycetidae</taxon>
        <taxon>Agaricales</taxon>
        <taxon>Agaricineae</taxon>
        <taxon>Hydnangiaceae</taxon>
        <taxon>Laccaria</taxon>
    </lineage>
</organism>
<evidence type="ECO:0000256" key="3">
    <source>
        <dbReference type="ARBA" id="ARBA00006922"/>
    </source>
</evidence>
<reference evidence="11" key="2">
    <citation type="submission" date="2015-01" db="EMBL/GenBank/DDBJ databases">
        <title>Evolutionary Origins and Diversification of the Mycorrhizal Mutualists.</title>
        <authorList>
            <consortium name="DOE Joint Genome Institute"/>
            <consortium name="Mycorrhizal Genomics Consortium"/>
            <person name="Kohler A."/>
            <person name="Kuo A."/>
            <person name="Nagy L.G."/>
            <person name="Floudas D."/>
            <person name="Copeland A."/>
            <person name="Barry K.W."/>
            <person name="Cichocki N."/>
            <person name="Veneault-Fourrey C."/>
            <person name="LaButti K."/>
            <person name="Lindquist E.A."/>
            <person name="Lipzen A."/>
            <person name="Lundell T."/>
            <person name="Morin E."/>
            <person name="Murat C."/>
            <person name="Riley R."/>
            <person name="Ohm R."/>
            <person name="Sun H."/>
            <person name="Tunlid A."/>
            <person name="Henrissat B."/>
            <person name="Grigoriev I.V."/>
            <person name="Hibbett D.S."/>
            <person name="Martin F."/>
        </authorList>
    </citation>
    <scope>NUCLEOTIDE SEQUENCE [LARGE SCALE GENOMIC DNA]</scope>
    <source>
        <strain evidence="11">LaAM-08-1</strain>
    </source>
</reference>
<keyword evidence="6" id="KW-0805">Transcription regulation</keyword>
<evidence type="ECO:0000256" key="1">
    <source>
        <dbReference type="ARBA" id="ARBA00004123"/>
    </source>
</evidence>
<dbReference type="GO" id="GO:0005634">
    <property type="term" value="C:nucleus"/>
    <property type="evidence" value="ECO:0007669"/>
    <property type="project" value="UniProtKB-SubCell"/>
</dbReference>
<dbReference type="HOGENOM" id="CLU_852707_0_0_1"/>
<evidence type="ECO:0000256" key="9">
    <source>
        <dbReference type="SAM" id="MobiDB-lite"/>
    </source>
</evidence>
<name>A0A0C9WRF3_9AGAR</name>
<gene>
    <name evidence="10" type="ORF">K443DRAFT_678599</name>
</gene>
<comment type="similarity">
    <text evidence="3">Belongs to the WHI5/NRM1 family.</text>
</comment>
<feature type="region of interest" description="Disordered" evidence="9">
    <location>
        <begin position="128"/>
        <end position="147"/>
    </location>
</feature>
<keyword evidence="7" id="KW-0804">Transcription</keyword>
<proteinExistence type="inferred from homology"/>
<evidence type="ECO:0000256" key="2">
    <source>
        <dbReference type="ARBA" id="ARBA00004496"/>
    </source>
</evidence>
<evidence type="ECO:0000256" key="7">
    <source>
        <dbReference type="ARBA" id="ARBA00023163"/>
    </source>
</evidence>
<comment type="subcellular location">
    <subcellularLocation>
        <location evidence="2">Cytoplasm</location>
    </subcellularLocation>
    <subcellularLocation>
        <location evidence="1">Nucleus</location>
    </subcellularLocation>
</comment>
<dbReference type="AlphaFoldDB" id="A0A0C9WRF3"/>
<feature type="compositionally biased region" description="Basic and acidic residues" evidence="9">
    <location>
        <begin position="11"/>
        <end position="25"/>
    </location>
</feature>
<sequence length="336" mass="36615">MATSAQAPVAHEQDKRRKQTVDKAKASHLSRQLQMRLQYARLKVEHGWQKQNLNEVENLYFHHSHQRGPKMFLGPSLITPVECGSFEQPAPDLPSSLSFISRTATSSTLIDLDEPIAIDLPMSNSDCLPPAPPEETPSMDVVDSATSRGEETITFPMDVDQVQRDGSVTPTNSTQSVSLSSSQVFDLSSLQQTRNPTPPNQSGGSYLSSETQSSTSSFTSTNVGSESAALYSGNHYPAVKPPRPRTVKSKAPRKPSPPLSTKDMYNFSPSNLTYDSFWSSHTPQPSISRGPRMSLPDTSVVGLPPAKDYRRGQFTIPTSSQGSLEERNQQAGGPPA</sequence>
<keyword evidence="5" id="KW-0678">Repressor</keyword>
<keyword evidence="8" id="KW-0539">Nucleus</keyword>
<evidence type="ECO:0000256" key="5">
    <source>
        <dbReference type="ARBA" id="ARBA00022491"/>
    </source>
</evidence>
<keyword evidence="11" id="KW-1185">Reference proteome</keyword>
<feature type="region of interest" description="Disordered" evidence="9">
    <location>
        <begin position="153"/>
        <end position="266"/>
    </location>
</feature>
<evidence type="ECO:0000313" key="10">
    <source>
        <dbReference type="EMBL" id="KIK01145.1"/>
    </source>
</evidence>
<evidence type="ECO:0000256" key="4">
    <source>
        <dbReference type="ARBA" id="ARBA00022490"/>
    </source>
</evidence>